<evidence type="ECO:0000256" key="5">
    <source>
        <dbReference type="ARBA" id="ARBA00023180"/>
    </source>
</evidence>
<keyword evidence="3 6" id="KW-0378">Hydrolase</keyword>
<evidence type="ECO:0000256" key="1">
    <source>
        <dbReference type="ARBA" id="ARBA00005964"/>
    </source>
</evidence>
<evidence type="ECO:0000256" key="4">
    <source>
        <dbReference type="ARBA" id="ARBA00023157"/>
    </source>
</evidence>
<feature type="signal peptide" evidence="6">
    <location>
        <begin position="1"/>
        <end position="26"/>
    </location>
</feature>
<keyword evidence="2" id="KW-0719">Serine esterase</keyword>
<comment type="caution">
    <text evidence="8">The sequence shown here is derived from an EMBL/GenBank/DDBJ whole genome shotgun (WGS) entry which is preliminary data.</text>
</comment>
<name>A0ABD2PAL7_9CUCU</name>
<dbReference type="EC" id="3.1.1.-" evidence="6"/>
<dbReference type="PROSITE" id="PS00122">
    <property type="entry name" value="CARBOXYLESTERASE_B_1"/>
    <property type="match status" value="1"/>
</dbReference>
<evidence type="ECO:0000256" key="3">
    <source>
        <dbReference type="ARBA" id="ARBA00022801"/>
    </source>
</evidence>
<keyword evidence="5" id="KW-0325">Glycoprotein</keyword>
<reference evidence="8 9" key="1">
    <citation type="journal article" date="2021" name="BMC Biol.">
        <title>Horizontally acquired antibacterial genes associated with adaptive radiation of ladybird beetles.</title>
        <authorList>
            <person name="Li H.S."/>
            <person name="Tang X.F."/>
            <person name="Huang Y.H."/>
            <person name="Xu Z.Y."/>
            <person name="Chen M.L."/>
            <person name="Du X.Y."/>
            <person name="Qiu B.Y."/>
            <person name="Chen P.T."/>
            <person name="Zhang W."/>
            <person name="Slipinski A."/>
            <person name="Escalona H.E."/>
            <person name="Waterhouse R.M."/>
            <person name="Zwick A."/>
            <person name="Pang H."/>
        </authorList>
    </citation>
    <scope>NUCLEOTIDE SEQUENCE [LARGE SCALE GENOMIC DNA]</scope>
    <source>
        <strain evidence="8">SYSU2018</strain>
    </source>
</reference>
<dbReference type="Proteomes" id="UP001516400">
    <property type="component" value="Unassembled WGS sequence"/>
</dbReference>
<evidence type="ECO:0000313" key="9">
    <source>
        <dbReference type="Proteomes" id="UP001516400"/>
    </source>
</evidence>
<organism evidence="8 9">
    <name type="scientific">Cryptolaemus montrouzieri</name>
    <dbReference type="NCBI Taxonomy" id="559131"/>
    <lineage>
        <taxon>Eukaryota</taxon>
        <taxon>Metazoa</taxon>
        <taxon>Ecdysozoa</taxon>
        <taxon>Arthropoda</taxon>
        <taxon>Hexapoda</taxon>
        <taxon>Insecta</taxon>
        <taxon>Pterygota</taxon>
        <taxon>Neoptera</taxon>
        <taxon>Endopterygota</taxon>
        <taxon>Coleoptera</taxon>
        <taxon>Polyphaga</taxon>
        <taxon>Cucujiformia</taxon>
        <taxon>Coccinelloidea</taxon>
        <taxon>Coccinellidae</taxon>
        <taxon>Scymninae</taxon>
        <taxon>Scymnini</taxon>
        <taxon>Cryptolaemus</taxon>
    </lineage>
</organism>
<dbReference type="SUPFAM" id="SSF53474">
    <property type="entry name" value="alpha/beta-Hydrolases"/>
    <property type="match status" value="1"/>
</dbReference>
<evidence type="ECO:0000256" key="6">
    <source>
        <dbReference type="RuleBase" id="RU361235"/>
    </source>
</evidence>
<dbReference type="EMBL" id="JABFTP020000185">
    <property type="protein sequence ID" value="KAL3288034.1"/>
    <property type="molecule type" value="Genomic_DNA"/>
</dbReference>
<evidence type="ECO:0000259" key="7">
    <source>
        <dbReference type="Pfam" id="PF00135"/>
    </source>
</evidence>
<protein>
    <recommendedName>
        <fullName evidence="6">Carboxylic ester hydrolase</fullName>
        <ecNumber evidence="6">3.1.1.-</ecNumber>
    </recommendedName>
</protein>
<proteinExistence type="inferred from homology"/>
<dbReference type="GO" id="GO:0052689">
    <property type="term" value="F:carboxylic ester hydrolase activity"/>
    <property type="evidence" value="ECO:0007669"/>
    <property type="project" value="UniProtKB-KW"/>
</dbReference>
<sequence length="261" mass="28788">MILNRNNSYIMFLFFLLNFLISTANSENPNLIINDGQLEGTIMRTKGGRAFSAFLGIPYAEPPMGELRFKAPVPIKPWEGILQATKSHPFCPQEDYFSAKIIGEENCLFLNVYTPRLPHESKELLPVLVYIHGGAFIFGAATNENYGPEYLLDKDLILVTPNYRLGALGFLSTNDDVSPGNYGLKDQSLALKWVNKNIKHFGGDPDSVTVGGVSAGGASSHYQLLSPLNTGLFKGVISQSGISLCNWAFNPEEENIKMLKH</sequence>
<gene>
    <name evidence="8" type="ORF">HHI36_002486</name>
</gene>
<evidence type="ECO:0000313" key="8">
    <source>
        <dbReference type="EMBL" id="KAL3288034.1"/>
    </source>
</evidence>
<dbReference type="PANTHER" id="PTHR43142">
    <property type="entry name" value="CARBOXYLIC ESTER HYDROLASE"/>
    <property type="match status" value="1"/>
</dbReference>
<dbReference type="InterPro" id="IPR029058">
    <property type="entry name" value="AB_hydrolase_fold"/>
</dbReference>
<feature type="domain" description="Carboxylesterase type B" evidence="7">
    <location>
        <begin position="30"/>
        <end position="255"/>
    </location>
</feature>
<accession>A0ABD2PAL7</accession>
<keyword evidence="4" id="KW-1015">Disulfide bond</keyword>
<keyword evidence="6" id="KW-0732">Signal</keyword>
<dbReference type="Pfam" id="PF00135">
    <property type="entry name" value="COesterase"/>
    <property type="match status" value="1"/>
</dbReference>
<evidence type="ECO:0000256" key="2">
    <source>
        <dbReference type="ARBA" id="ARBA00022487"/>
    </source>
</evidence>
<keyword evidence="9" id="KW-1185">Reference proteome</keyword>
<dbReference type="InterPro" id="IPR002018">
    <property type="entry name" value="CarbesteraseB"/>
</dbReference>
<dbReference type="AlphaFoldDB" id="A0ABD2PAL7"/>
<dbReference type="PANTHER" id="PTHR43142:SF1">
    <property type="entry name" value="CARBOXYLIC ESTER HYDROLASE"/>
    <property type="match status" value="1"/>
</dbReference>
<dbReference type="InterPro" id="IPR019826">
    <property type="entry name" value="Carboxylesterase_B_AS"/>
</dbReference>
<comment type="similarity">
    <text evidence="1 6">Belongs to the type-B carboxylesterase/lipase family.</text>
</comment>
<feature type="chain" id="PRO_5044529732" description="Carboxylic ester hydrolase" evidence="6">
    <location>
        <begin position="27"/>
        <end position="261"/>
    </location>
</feature>
<dbReference type="Gene3D" id="3.40.50.1820">
    <property type="entry name" value="alpha/beta hydrolase"/>
    <property type="match status" value="1"/>
</dbReference>